<dbReference type="InterPro" id="IPR027417">
    <property type="entry name" value="P-loop_NTPase"/>
</dbReference>
<keyword evidence="3 5" id="KW-0067">ATP-binding</keyword>
<dbReference type="PANTHER" id="PTHR42711">
    <property type="entry name" value="ABC TRANSPORTER ATP-BINDING PROTEIN"/>
    <property type="match status" value="1"/>
</dbReference>
<proteinExistence type="predicted"/>
<dbReference type="Gene3D" id="3.40.50.300">
    <property type="entry name" value="P-loop containing nucleotide triphosphate hydrolases"/>
    <property type="match status" value="1"/>
</dbReference>
<keyword evidence="1" id="KW-0813">Transport</keyword>
<dbReference type="InterPro" id="IPR050763">
    <property type="entry name" value="ABC_transporter_ATP-binding"/>
</dbReference>
<protein>
    <submittedName>
        <fullName evidence="5">ABC transporter ATP-binding protein</fullName>
    </submittedName>
</protein>
<reference evidence="5 6" key="1">
    <citation type="journal article" date="2023" name="ISME J.">
        <title>Thermophilic Dehalococcoidia with unusual traits shed light on an unexpected past.</title>
        <authorList>
            <person name="Palmer M."/>
            <person name="Covington J.K."/>
            <person name="Zhou E.M."/>
            <person name="Thomas S.C."/>
            <person name="Habib N."/>
            <person name="Seymour C.O."/>
            <person name="Lai D."/>
            <person name="Johnston J."/>
            <person name="Hashimi A."/>
            <person name="Jiao J.Y."/>
            <person name="Muok A.R."/>
            <person name="Liu L."/>
            <person name="Xian W.D."/>
            <person name="Zhi X.Y."/>
            <person name="Li M.M."/>
            <person name="Silva L.P."/>
            <person name="Bowen B.P."/>
            <person name="Louie K."/>
            <person name="Briegel A."/>
            <person name="Pett-Ridge J."/>
            <person name="Weber P.K."/>
            <person name="Tocheva E.I."/>
            <person name="Woyke T."/>
            <person name="Northen T.R."/>
            <person name="Mayali X."/>
            <person name="Li W.J."/>
            <person name="Hedlund B.P."/>
        </authorList>
    </citation>
    <scope>NUCLEOTIDE SEQUENCE [LARGE SCALE GENOMIC DNA]</scope>
    <source>
        <strain evidence="5 6">YIM 72310</strain>
    </source>
</reference>
<dbReference type="EMBL" id="CP115149">
    <property type="protein sequence ID" value="WBL37217.1"/>
    <property type="molecule type" value="Genomic_DNA"/>
</dbReference>
<evidence type="ECO:0000313" key="6">
    <source>
        <dbReference type="Proteomes" id="UP001212803"/>
    </source>
</evidence>
<dbReference type="InterPro" id="IPR003439">
    <property type="entry name" value="ABC_transporter-like_ATP-bd"/>
</dbReference>
<dbReference type="InterPro" id="IPR003593">
    <property type="entry name" value="AAA+_ATPase"/>
</dbReference>
<dbReference type="Pfam" id="PF00005">
    <property type="entry name" value="ABC_tran"/>
    <property type="match status" value="1"/>
</dbReference>
<evidence type="ECO:0000256" key="1">
    <source>
        <dbReference type="ARBA" id="ARBA00022448"/>
    </source>
</evidence>
<dbReference type="SUPFAM" id="SSF52540">
    <property type="entry name" value="P-loop containing nucleoside triphosphate hydrolases"/>
    <property type="match status" value="1"/>
</dbReference>
<name>A0ABY7MAB3_9CHLR</name>
<organism evidence="5 6">
    <name type="scientific">Tepidiforma flava</name>
    <dbReference type="NCBI Taxonomy" id="3004094"/>
    <lineage>
        <taxon>Bacteria</taxon>
        <taxon>Bacillati</taxon>
        <taxon>Chloroflexota</taxon>
        <taxon>Tepidiformia</taxon>
        <taxon>Tepidiformales</taxon>
        <taxon>Tepidiformaceae</taxon>
        <taxon>Tepidiforma</taxon>
    </lineage>
</organism>
<evidence type="ECO:0000313" key="5">
    <source>
        <dbReference type="EMBL" id="WBL37217.1"/>
    </source>
</evidence>
<feature type="domain" description="ABC transporter" evidence="4">
    <location>
        <begin position="7"/>
        <end position="238"/>
    </location>
</feature>
<keyword evidence="6" id="KW-1185">Reference proteome</keyword>
<gene>
    <name evidence="5" type="ORF">O0235_06520</name>
</gene>
<dbReference type="SMART" id="SM00382">
    <property type="entry name" value="AAA"/>
    <property type="match status" value="1"/>
</dbReference>
<dbReference type="Proteomes" id="UP001212803">
    <property type="component" value="Chromosome"/>
</dbReference>
<evidence type="ECO:0000256" key="2">
    <source>
        <dbReference type="ARBA" id="ARBA00022741"/>
    </source>
</evidence>
<dbReference type="PANTHER" id="PTHR42711:SF19">
    <property type="entry name" value="DOXORUBICIN RESISTANCE ATP-BINDING PROTEIN DRRA"/>
    <property type="match status" value="1"/>
</dbReference>
<sequence length="317" mass="33154">MSAPPVLVLRGVTKRYRSGTLANAGIDLELRPGDIFGLLGPNGAGKTTLVRQVLGLARPTSGSITLDGVDIVADPGFARRNIGFLPQGAFDLQSLTVAETIEFAARLRGIPPREARAAAARLIERLELGPFRGTAMRSASGGVRRLAGFAAAIAAPARLLVLDEPTNDVDPLRRVLLWDLISELGRGGATILLVTHNLAEAERVIDRLAIMNAGRIVREGTPAALRSIVTERLRLELASAGALTPHPALVPDGAGAYLFDAADLPRVAAWVSRLRELGAVVDFRIGPPTLDDIYAAAMAPAAPARPGPGLAPEGAPA</sequence>
<evidence type="ECO:0000256" key="3">
    <source>
        <dbReference type="ARBA" id="ARBA00022840"/>
    </source>
</evidence>
<dbReference type="RefSeq" id="WP_270057730.1">
    <property type="nucleotide sequence ID" value="NZ_CP115149.1"/>
</dbReference>
<dbReference type="GO" id="GO:0005524">
    <property type="term" value="F:ATP binding"/>
    <property type="evidence" value="ECO:0007669"/>
    <property type="project" value="UniProtKB-KW"/>
</dbReference>
<dbReference type="PROSITE" id="PS50893">
    <property type="entry name" value="ABC_TRANSPORTER_2"/>
    <property type="match status" value="1"/>
</dbReference>
<keyword evidence="2" id="KW-0547">Nucleotide-binding</keyword>
<evidence type="ECO:0000259" key="4">
    <source>
        <dbReference type="PROSITE" id="PS50893"/>
    </source>
</evidence>
<accession>A0ABY7MAB3</accession>